<dbReference type="PROSITE" id="PS51471">
    <property type="entry name" value="FE2OG_OXY"/>
    <property type="match status" value="1"/>
</dbReference>
<feature type="domain" description="Fe2OG dioxygenase" evidence="6">
    <location>
        <begin position="1"/>
        <end position="108"/>
    </location>
</feature>
<organism evidence="7">
    <name type="scientific">uncultured Synechococcales cyanobacterium</name>
    <dbReference type="NCBI Taxonomy" id="1936017"/>
    <lineage>
        <taxon>Bacteria</taxon>
        <taxon>Bacillati</taxon>
        <taxon>Cyanobacteriota</taxon>
        <taxon>Cyanophyceae</taxon>
        <taxon>Synechococcales</taxon>
        <taxon>environmental samples</taxon>
    </lineage>
</organism>
<keyword evidence="3 7" id="KW-0560">Oxidoreductase</keyword>
<dbReference type="InterPro" id="IPR037151">
    <property type="entry name" value="AlkB-like_sf"/>
</dbReference>
<keyword evidence="4 5" id="KW-0408">Iron</keyword>
<comment type="cofactor">
    <cofactor evidence="5">
        <name>Fe(2+)</name>
        <dbReference type="ChEBI" id="CHEBI:29033"/>
    </cofactor>
    <text evidence="5">Binds 1 Fe(2+) ion per subunit.</text>
</comment>
<evidence type="ECO:0000313" key="7">
    <source>
        <dbReference type="EMBL" id="CAA9582551.1"/>
    </source>
</evidence>
<dbReference type="PANTHER" id="PTHR16557">
    <property type="entry name" value="ALKYLATED DNA REPAIR PROTEIN ALKB-RELATED"/>
    <property type="match status" value="1"/>
</dbReference>
<feature type="binding site" evidence="5">
    <location>
        <position position="79"/>
    </location>
    <ligand>
        <name>Fe cation</name>
        <dbReference type="ChEBI" id="CHEBI:24875"/>
        <note>catalytic</note>
    </ligand>
</feature>
<dbReference type="InterPro" id="IPR027450">
    <property type="entry name" value="AlkB-like"/>
</dbReference>
<dbReference type="InterPro" id="IPR005123">
    <property type="entry name" value="Oxoglu/Fe-dep_dioxygenase_dom"/>
</dbReference>
<name>A0A6J4VNU1_9CYAN</name>
<dbReference type="GO" id="GO:0035513">
    <property type="term" value="P:oxidative RNA demethylation"/>
    <property type="evidence" value="ECO:0007669"/>
    <property type="project" value="TreeGrafter"/>
</dbReference>
<evidence type="ECO:0000256" key="4">
    <source>
        <dbReference type="ARBA" id="ARBA00023004"/>
    </source>
</evidence>
<dbReference type="GO" id="GO:0005737">
    <property type="term" value="C:cytoplasm"/>
    <property type="evidence" value="ECO:0007669"/>
    <property type="project" value="TreeGrafter"/>
</dbReference>
<evidence type="ECO:0000256" key="2">
    <source>
        <dbReference type="ARBA" id="ARBA00022964"/>
    </source>
</evidence>
<dbReference type="GO" id="GO:0035516">
    <property type="term" value="F:broad specificity oxidative DNA demethylase activity"/>
    <property type="evidence" value="ECO:0007669"/>
    <property type="project" value="UniProtKB-EC"/>
</dbReference>
<dbReference type="EC" id="1.14.11.33" evidence="7"/>
<evidence type="ECO:0000256" key="1">
    <source>
        <dbReference type="ARBA" id="ARBA00022723"/>
    </source>
</evidence>
<keyword evidence="2 7" id="KW-0223">Dioxygenase</keyword>
<dbReference type="AlphaFoldDB" id="A0A6J4VNU1"/>
<gene>
    <name evidence="7" type="ORF">AVDCRST_MAG81-3160</name>
</gene>
<evidence type="ECO:0000256" key="3">
    <source>
        <dbReference type="ARBA" id="ARBA00023002"/>
    </source>
</evidence>
<dbReference type="PANTHER" id="PTHR16557:SF2">
    <property type="entry name" value="NUCLEIC ACID DIOXYGENASE ALKBH1"/>
    <property type="match status" value="1"/>
</dbReference>
<evidence type="ECO:0000256" key="5">
    <source>
        <dbReference type="PIRSR" id="PIRSR604574-2"/>
    </source>
</evidence>
<dbReference type="Gene3D" id="2.60.120.590">
    <property type="entry name" value="Alpha-ketoglutarate-dependent dioxygenase AlkB-like"/>
    <property type="match status" value="1"/>
</dbReference>
<proteinExistence type="predicted"/>
<accession>A0A6J4VNU1</accession>
<reference evidence="7" key="1">
    <citation type="submission" date="2020-02" db="EMBL/GenBank/DDBJ databases">
        <authorList>
            <person name="Meier V. D."/>
        </authorList>
    </citation>
    <scope>NUCLEOTIDE SEQUENCE</scope>
    <source>
        <strain evidence="7">AVDCRST_MAG81</strain>
    </source>
</reference>
<dbReference type="Pfam" id="PF13532">
    <property type="entry name" value="2OG-FeII_Oxy_2"/>
    <property type="match status" value="1"/>
</dbReference>
<keyword evidence="1 5" id="KW-0479">Metal-binding</keyword>
<dbReference type="GO" id="GO:0008198">
    <property type="term" value="F:ferrous iron binding"/>
    <property type="evidence" value="ECO:0007669"/>
    <property type="project" value="TreeGrafter"/>
</dbReference>
<dbReference type="SUPFAM" id="SSF51197">
    <property type="entry name" value="Clavaminate synthase-like"/>
    <property type="match status" value="1"/>
</dbReference>
<dbReference type="InterPro" id="IPR004574">
    <property type="entry name" value="Alkb"/>
</dbReference>
<evidence type="ECO:0000259" key="6">
    <source>
        <dbReference type="PROSITE" id="PS51471"/>
    </source>
</evidence>
<dbReference type="EMBL" id="CADCWO010000177">
    <property type="protein sequence ID" value="CAA9582551.1"/>
    <property type="molecule type" value="Genomic_DNA"/>
</dbReference>
<protein>
    <submittedName>
        <fullName evidence="7">Alpha-ketoglutarate-dependent dioxygenase AlkB</fullName>
        <ecNumber evidence="7">1.14.11.33</ecNumber>
    </submittedName>
</protein>
<sequence length="135" mass="14633">MDAAVLNFYAPDAKLGMHQDKSESEQVRAEGSPIISISLGDACLFRFGNSQSRSGPHQDIELQSGDLFVFGGAARMTFHGVLKTYPGTAPVELGIRAGRLNLSMRETGFDDTFDDAVESFAKAFEGTVIKDLNKE</sequence>
<feature type="binding site" evidence="5">
    <location>
        <position position="20"/>
    </location>
    <ligand>
        <name>Fe cation</name>
        <dbReference type="ChEBI" id="CHEBI:24875"/>
        <note>catalytic</note>
    </ligand>
</feature>
<feature type="binding site" evidence="5">
    <location>
        <position position="18"/>
    </location>
    <ligand>
        <name>Fe cation</name>
        <dbReference type="ChEBI" id="CHEBI:24875"/>
        <note>catalytic</note>
    </ligand>
</feature>
<dbReference type="GO" id="GO:0035515">
    <property type="term" value="F:oxidative RNA demethylase activity"/>
    <property type="evidence" value="ECO:0007669"/>
    <property type="project" value="TreeGrafter"/>
</dbReference>